<proteinExistence type="predicted"/>
<protein>
    <submittedName>
        <fullName evidence="1">Uncharacterized protein</fullName>
    </submittedName>
</protein>
<reference evidence="1" key="1">
    <citation type="submission" date="2014-09" db="EMBL/GenBank/DDBJ databases">
        <authorList>
            <person name="Magalhaes I.L.F."/>
            <person name="Oliveira U."/>
            <person name="Santos F.R."/>
            <person name="Vidigal T.H.D.A."/>
            <person name="Brescovit A.D."/>
            <person name="Santos A.J."/>
        </authorList>
    </citation>
    <scope>NUCLEOTIDE SEQUENCE</scope>
    <source>
        <tissue evidence="1">Shoot tissue taken approximately 20 cm above the soil surface</tissue>
    </source>
</reference>
<accession>A0A0A9BQJ6</accession>
<evidence type="ECO:0000313" key="1">
    <source>
        <dbReference type="EMBL" id="JAD64433.1"/>
    </source>
</evidence>
<name>A0A0A9BQJ6_ARUDO</name>
<dbReference type="EMBL" id="GBRH01233462">
    <property type="protein sequence ID" value="JAD64433.1"/>
    <property type="molecule type" value="Transcribed_RNA"/>
</dbReference>
<reference evidence="1" key="2">
    <citation type="journal article" date="2015" name="Data Brief">
        <title>Shoot transcriptome of the giant reed, Arundo donax.</title>
        <authorList>
            <person name="Barrero R.A."/>
            <person name="Guerrero F.D."/>
            <person name="Moolhuijzen P."/>
            <person name="Goolsby J.A."/>
            <person name="Tidwell J."/>
            <person name="Bellgard S.E."/>
            <person name="Bellgard M.I."/>
        </authorList>
    </citation>
    <scope>NUCLEOTIDE SEQUENCE</scope>
    <source>
        <tissue evidence="1">Shoot tissue taken approximately 20 cm above the soil surface</tissue>
    </source>
</reference>
<sequence>MTPVKKYLKNHHLDI</sequence>
<organism evidence="1">
    <name type="scientific">Arundo donax</name>
    <name type="common">Giant reed</name>
    <name type="synonym">Donax arundinaceus</name>
    <dbReference type="NCBI Taxonomy" id="35708"/>
    <lineage>
        <taxon>Eukaryota</taxon>
        <taxon>Viridiplantae</taxon>
        <taxon>Streptophyta</taxon>
        <taxon>Embryophyta</taxon>
        <taxon>Tracheophyta</taxon>
        <taxon>Spermatophyta</taxon>
        <taxon>Magnoliopsida</taxon>
        <taxon>Liliopsida</taxon>
        <taxon>Poales</taxon>
        <taxon>Poaceae</taxon>
        <taxon>PACMAD clade</taxon>
        <taxon>Arundinoideae</taxon>
        <taxon>Arundineae</taxon>
        <taxon>Arundo</taxon>
    </lineage>
</organism>